<dbReference type="Proteomes" id="UP000588112">
    <property type="component" value="Unassembled WGS sequence"/>
</dbReference>
<gene>
    <name evidence="2" type="ORF">BJ981_001896</name>
</gene>
<dbReference type="InterPro" id="IPR006311">
    <property type="entry name" value="TAT_signal"/>
</dbReference>
<proteinExistence type="predicted"/>
<dbReference type="RefSeq" id="WP_184610014.1">
    <property type="nucleotide sequence ID" value="NZ_BOOS01000063.1"/>
</dbReference>
<keyword evidence="1" id="KW-0732">Signal</keyword>
<keyword evidence="3" id="KW-1185">Reference proteome</keyword>
<reference evidence="2 3" key="1">
    <citation type="submission" date="2020-08" db="EMBL/GenBank/DDBJ databases">
        <title>Sequencing the genomes of 1000 actinobacteria strains.</title>
        <authorList>
            <person name="Klenk H.-P."/>
        </authorList>
    </citation>
    <scope>NUCLEOTIDE SEQUENCE [LARGE SCALE GENOMIC DNA]</scope>
    <source>
        <strain evidence="2 3">DSM 45790</strain>
    </source>
</reference>
<accession>A0A7W9DP95</accession>
<evidence type="ECO:0000313" key="2">
    <source>
        <dbReference type="EMBL" id="MBB5626197.1"/>
    </source>
</evidence>
<sequence>MRKITRRVATLTATVALAGAAFAAASAPANAMPNNDYYRCWISGYGWMWCMDV</sequence>
<name>A0A7W9DP95_9ACTN</name>
<dbReference type="AlphaFoldDB" id="A0A7W9DP95"/>
<comment type="caution">
    <text evidence="2">The sequence shown here is derived from an EMBL/GenBank/DDBJ whole genome shotgun (WGS) entry which is preliminary data.</text>
</comment>
<keyword evidence="2" id="KW-0762">Sugar transport</keyword>
<feature type="chain" id="PRO_5038909603" evidence="1">
    <location>
        <begin position="32"/>
        <end position="53"/>
    </location>
</feature>
<keyword evidence="2" id="KW-0813">Transport</keyword>
<evidence type="ECO:0000313" key="3">
    <source>
        <dbReference type="Proteomes" id="UP000588112"/>
    </source>
</evidence>
<dbReference type="EMBL" id="JACHBR010000001">
    <property type="protein sequence ID" value="MBB5626197.1"/>
    <property type="molecule type" value="Genomic_DNA"/>
</dbReference>
<dbReference type="PROSITE" id="PS51318">
    <property type="entry name" value="TAT"/>
    <property type="match status" value="1"/>
</dbReference>
<protein>
    <submittedName>
        <fullName evidence="2">ABC-type sugar transport system substrate-binding protein</fullName>
    </submittedName>
</protein>
<evidence type="ECO:0000256" key="1">
    <source>
        <dbReference type="SAM" id="SignalP"/>
    </source>
</evidence>
<organism evidence="2 3">
    <name type="scientific">Sphaerisporangium krabiense</name>
    <dbReference type="NCBI Taxonomy" id="763782"/>
    <lineage>
        <taxon>Bacteria</taxon>
        <taxon>Bacillati</taxon>
        <taxon>Actinomycetota</taxon>
        <taxon>Actinomycetes</taxon>
        <taxon>Streptosporangiales</taxon>
        <taxon>Streptosporangiaceae</taxon>
        <taxon>Sphaerisporangium</taxon>
    </lineage>
</organism>
<feature type="signal peptide" evidence="1">
    <location>
        <begin position="1"/>
        <end position="31"/>
    </location>
</feature>